<dbReference type="InterPro" id="IPR007197">
    <property type="entry name" value="rSAM"/>
</dbReference>
<dbReference type="InterPro" id="IPR013785">
    <property type="entry name" value="Aldolase_TIM"/>
</dbReference>
<evidence type="ECO:0000313" key="9">
    <source>
        <dbReference type="EMBL" id="MBD2531102.1"/>
    </source>
</evidence>
<dbReference type="SFLD" id="SFLDS00029">
    <property type="entry name" value="Radical_SAM"/>
    <property type="match status" value="1"/>
</dbReference>
<comment type="cofactor">
    <cofactor evidence="1">
        <name>[4Fe-4S] cluster</name>
        <dbReference type="ChEBI" id="CHEBI:49883"/>
    </cofactor>
</comment>
<dbReference type="PANTHER" id="PTHR43273">
    <property type="entry name" value="ANAEROBIC SULFATASE-MATURATING ENZYME HOMOLOG ASLB-RELATED"/>
    <property type="match status" value="1"/>
</dbReference>
<dbReference type="SUPFAM" id="SSF102114">
    <property type="entry name" value="Radical SAM enzymes"/>
    <property type="match status" value="1"/>
</dbReference>
<evidence type="ECO:0000256" key="6">
    <source>
        <dbReference type="ARBA" id="ARBA00023014"/>
    </source>
</evidence>
<accession>A0ABR8DQR1</accession>
<name>A0ABR8DQR1_9NOSO</name>
<dbReference type="SFLD" id="SFLDG01384">
    <property type="entry name" value="thioether_bond_formation_requi"/>
    <property type="match status" value="1"/>
</dbReference>
<evidence type="ECO:0000256" key="3">
    <source>
        <dbReference type="ARBA" id="ARBA00022691"/>
    </source>
</evidence>
<evidence type="ECO:0000256" key="7">
    <source>
        <dbReference type="ARBA" id="ARBA00023601"/>
    </source>
</evidence>
<comment type="caution">
    <text evidence="9">The sequence shown here is derived from an EMBL/GenBank/DDBJ whole genome shotgun (WGS) entry which is preliminary data.</text>
</comment>
<keyword evidence="4" id="KW-0479">Metal-binding</keyword>
<dbReference type="Gene3D" id="3.20.20.70">
    <property type="entry name" value="Aldolase class I"/>
    <property type="match status" value="1"/>
</dbReference>
<keyword evidence="3" id="KW-0949">S-adenosyl-L-methionine</keyword>
<dbReference type="Proteomes" id="UP000623440">
    <property type="component" value="Unassembled WGS sequence"/>
</dbReference>
<dbReference type="InterPro" id="IPR023867">
    <property type="entry name" value="Sulphatase_maturase_rSAM"/>
</dbReference>
<dbReference type="InterPro" id="IPR023885">
    <property type="entry name" value="4Fe4S-binding_SPASM_dom"/>
</dbReference>
<protein>
    <submittedName>
        <fullName evidence="9">Radical SAM protein</fullName>
    </submittedName>
</protein>
<dbReference type="EMBL" id="JACJSI010000029">
    <property type="protein sequence ID" value="MBD2531102.1"/>
    <property type="molecule type" value="Genomic_DNA"/>
</dbReference>
<keyword evidence="6" id="KW-0411">Iron-sulfur</keyword>
<keyword evidence="5" id="KW-0408">Iron</keyword>
<dbReference type="SFLD" id="SFLDG01386">
    <property type="entry name" value="main_SPASM_domain-containing"/>
    <property type="match status" value="1"/>
</dbReference>
<dbReference type="CDD" id="cd01335">
    <property type="entry name" value="Radical_SAM"/>
    <property type="match status" value="1"/>
</dbReference>
<dbReference type="SFLD" id="SFLDG01067">
    <property type="entry name" value="SPASM/twitch_domain_containing"/>
    <property type="match status" value="1"/>
</dbReference>
<dbReference type="RefSeq" id="WP_190941809.1">
    <property type="nucleotide sequence ID" value="NZ_JACJSI010000029.1"/>
</dbReference>
<keyword evidence="2" id="KW-0004">4Fe-4S</keyword>
<comment type="similarity">
    <text evidence="7">Belongs to the radical SAM superfamily. Anaerobic sulfatase-maturating enzyme family.</text>
</comment>
<evidence type="ECO:0000313" key="10">
    <source>
        <dbReference type="Proteomes" id="UP000623440"/>
    </source>
</evidence>
<feature type="domain" description="Radical SAM core" evidence="8">
    <location>
        <begin position="62"/>
        <end position="285"/>
    </location>
</feature>
<organism evidence="9 10">
    <name type="scientific">Nostoc flagelliforme FACHB-838</name>
    <dbReference type="NCBI Taxonomy" id="2692904"/>
    <lineage>
        <taxon>Bacteria</taxon>
        <taxon>Bacillati</taxon>
        <taxon>Cyanobacteriota</taxon>
        <taxon>Cyanophyceae</taxon>
        <taxon>Nostocales</taxon>
        <taxon>Nostocaceae</taxon>
        <taxon>Nostoc</taxon>
    </lineage>
</organism>
<evidence type="ECO:0000256" key="1">
    <source>
        <dbReference type="ARBA" id="ARBA00001966"/>
    </source>
</evidence>
<proteinExistence type="inferred from homology"/>
<gene>
    <name evidence="9" type="ORF">H6G97_16530</name>
</gene>
<evidence type="ECO:0000256" key="5">
    <source>
        <dbReference type="ARBA" id="ARBA00023004"/>
    </source>
</evidence>
<sequence>MKHPDTELRLFKSVIGSHLFVVDGSRIYDLAPEVANRLEQSWSEVDSFPLDSFSQYIDGQPLTPPPLASISLNVAQACNMSCSYCYADTGKFGGHARLMSLDVAKATVDRLIAESDPTVGLVIGYMGGEPLLNRRVVHETTRYAAQAAQAANRQMRFSITTNGTLLQKEDAELFAEFPFTVAISVDGNREQNDAIRAMNNGSSSYECLQKGLALLNRYGKPRHLAARITVTPKTGELLPILDHVISLGFDEVGFAVVLVSPDPSLAFALEDFTLLLQQAIACGQKALQQIKAGSSYPFSNFEIALQEIHRGSHRPYPCGAGAAYLSTNAEGKLFACHRLIDDPQFAMGSIWEGSDMQARANHLTRNHVDYIEPCKGCWARYLCGGGCYHEVSRRGRIGCDYIRGWLDFCLSAYVELSTIRPEYFNQQINLTEHSYGGFYE</sequence>
<dbReference type="PROSITE" id="PS51918">
    <property type="entry name" value="RADICAL_SAM"/>
    <property type="match status" value="1"/>
</dbReference>
<dbReference type="Pfam" id="PF04055">
    <property type="entry name" value="Radical_SAM"/>
    <property type="match status" value="1"/>
</dbReference>
<evidence type="ECO:0000256" key="2">
    <source>
        <dbReference type="ARBA" id="ARBA00022485"/>
    </source>
</evidence>
<dbReference type="PANTHER" id="PTHR43273:SF3">
    <property type="entry name" value="ANAEROBIC SULFATASE-MATURATING ENZYME HOMOLOG ASLB-RELATED"/>
    <property type="match status" value="1"/>
</dbReference>
<reference evidence="9 10" key="1">
    <citation type="journal article" date="2020" name="ISME J.">
        <title>Comparative genomics reveals insights into cyanobacterial evolution and habitat adaptation.</title>
        <authorList>
            <person name="Chen M.Y."/>
            <person name="Teng W.K."/>
            <person name="Zhao L."/>
            <person name="Hu C.X."/>
            <person name="Zhou Y.K."/>
            <person name="Han B.P."/>
            <person name="Song L.R."/>
            <person name="Shu W.S."/>
        </authorList>
    </citation>
    <scope>NUCLEOTIDE SEQUENCE [LARGE SCALE GENOMIC DNA]</scope>
    <source>
        <strain evidence="9 10">FACHB-838</strain>
    </source>
</reference>
<evidence type="ECO:0000256" key="4">
    <source>
        <dbReference type="ARBA" id="ARBA00022723"/>
    </source>
</evidence>
<dbReference type="InterPro" id="IPR058240">
    <property type="entry name" value="rSAM_sf"/>
</dbReference>
<evidence type="ECO:0000259" key="8">
    <source>
        <dbReference type="PROSITE" id="PS51918"/>
    </source>
</evidence>
<dbReference type="PROSITE" id="PS01305">
    <property type="entry name" value="MOAA_NIFB_PQQE"/>
    <property type="match status" value="1"/>
</dbReference>
<dbReference type="InterPro" id="IPR000385">
    <property type="entry name" value="MoaA_NifB_PqqE_Fe-S-bd_CS"/>
</dbReference>
<keyword evidence="10" id="KW-1185">Reference proteome</keyword>
<dbReference type="NCBIfam" id="TIGR04085">
    <property type="entry name" value="rSAM_more_4Fe4S"/>
    <property type="match status" value="1"/>
</dbReference>